<dbReference type="OrthoDB" id="1683148at2"/>
<reference evidence="2 3" key="1">
    <citation type="submission" date="2013-11" db="EMBL/GenBank/DDBJ databases">
        <title>Complete genome sequence of Clostridum sp. M2/40.</title>
        <authorList>
            <person name="Wibberg D."/>
            <person name="Puehler A."/>
            <person name="Schlueter A."/>
        </authorList>
    </citation>
    <scope>NUCLEOTIDE SEQUENCE [LARGE SCALE GENOMIC DNA]</scope>
    <source>
        <strain evidence="3">M2/40</strain>
    </source>
</reference>
<accession>W6RY80</accession>
<evidence type="ECO:0000313" key="3">
    <source>
        <dbReference type="Proteomes" id="UP000019426"/>
    </source>
</evidence>
<evidence type="ECO:0000259" key="1">
    <source>
        <dbReference type="Pfam" id="PF18812"/>
    </source>
</evidence>
<protein>
    <recommendedName>
        <fullName evidence="1">Phage-Barnase-EndoU-ColicinE5/D-RelE like nuclease 3 domain-containing protein</fullName>
    </recommendedName>
</protein>
<evidence type="ECO:0000313" key="2">
    <source>
        <dbReference type="EMBL" id="CDM68589.1"/>
    </source>
</evidence>
<dbReference type="EMBL" id="HG917868">
    <property type="protein sequence ID" value="CDM68589.1"/>
    <property type="molecule type" value="Genomic_DNA"/>
</dbReference>
<organism evidence="2 3">
    <name type="scientific">Clostridium bornimense</name>
    <dbReference type="NCBI Taxonomy" id="1216932"/>
    <lineage>
        <taxon>Bacteria</taxon>
        <taxon>Bacillati</taxon>
        <taxon>Bacillota</taxon>
        <taxon>Clostridia</taxon>
        <taxon>Eubacteriales</taxon>
        <taxon>Clostridiaceae</taxon>
        <taxon>Clostridium</taxon>
    </lineage>
</organism>
<dbReference type="HOGENOM" id="CLU_143552_0_0_9"/>
<proteinExistence type="predicted"/>
<dbReference type="Proteomes" id="UP000019426">
    <property type="component" value="Chromosome M2/40_rep1"/>
</dbReference>
<dbReference type="InterPro" id="IPR041301">
    <property type="entry name" value="PBECR3"/>
</dbReference>
<dbReference type="PATRIC" id="fig|1216932.3.peg.1423"/>
<sequence length="130" mass="14675">MVDLKRYHRIGRIPKGVSAIVGFTYSGNVYASPGVLKHIRKRHSKQLSKKILCNLESTIKDIIQSPHFVGVNVSSKGVSLELIKKIDLPILLALDIDKKQNYIYVASMYPISSSKVENRIHNGKLMKIKF</sequence>
<dbReference type="AlphaFoldDB" id="W6RY80"/>
<keyword evidence="3" id="KW-1185">Reference proteome</keyword>
<name>W6RY80_9CLOT</name>
<dbReference type="KEGG" id="clt:CM240_1430"/>
<gene>
    <name evidence="2" type="ORF">CM240_1430</name>
</gene>
<dbReference type="eggNOG" id="ENOG5032TT6">
    <property type="taxonomic scope" value="Bacteria"/>
</dbReference>
<feature type="domain" description="Phage-Barnase-EndoU-ColicinE5/D-RelE like nuclease 3" evidence="1">
    <location>
        <begin position="9"/>
        <end position="118"/>
    </location>
</feature>
<dbReference type="Pfam" id="PF18812">
    <property type="entry name" value="PBECR3"/>
    <property type="match status" value="1"/>
</dbReference>